<accession>A0A3M6TKY4</accession>
<dbReference type="AlphaFoldDB" id="A0A3M6TKY4"/>
<proteinExistence type="predicted"/>
<dbReference type="InterPro" id="IPR045860">
    <property type="entry name" value="Snake_toxin-like_sf"/>
</dbReference>
<keyword evidence="2" id="KW-1185">Reference proteome</keyword>
<sequence length="76" mass="8491">MKRFTKEKSVDLFKRRCAKESKCTNDCSKPDDNGVIICDICCQEDLCNEGEGPKEATQKSGTSRIQMMRGLSLVGK</sequence>
<reference evidence="1 2" key="1">
    <citation type="journal article" date="2018" name="Sci. Rep.">
        <title>Comparative analysis of the Pocillopora damicornis genome highlights role of immune system in coral evolution.</title>
        <authorList>
            <person name="Cunning R."/>
            <person name="Bay R.A."/>
            <person name="Gillette P."/>
            <person name="Baker A.C."/>
            <person name="Traylor-Knowles N."/>
        </authorList>
    </citation>
    <scope>NUCLEOTIDE SEQUENCE [LARGE SCALE GENOMIC DNA]</scope>
    <source>
        <strain evidence="1">RSMAS</strain>
        <tissue evidence="1">Whole animal</tissue>
    </source>
</reference>
<gene>
    <name evidence="1" type="ORF">pdam_00001187</name>
</gene>
<comment type="caution">
    <text evidence="1">The sequence shown here is derived from an EMBL/GenBank/DDBJ whole genome shotgun (WGS) entry which is preliminary data.</text>
</comment>
<dbReference type="Proteomes" id="UP000275408">
    <property type="component" value="Unassembled WGS sequence"/>
</dbReference>
<evidence type="ECO:0000313" key="1">
    <source>
        <dbReference type="EMBL" id="RMX42040.1"/>
    </source>
</evidence>
<organism evidence="1 2">
    <name type="scientific">Pocillopora damicornis</name>
    <name type="common">Cauliflower coral</name>
    <name type="synonym">Millepora damicornis</name>
    <dbReference type="NCBI Taxonomy" id="46731"/>
    <lineage>
        <taxon>Eukaryota</taxon>
        <taxon>Metazoa</taxon>
        <taxon>Cnidaria</taxon>
        <taxon>Anthozoa</taxon>
        <taxon>Hexacorallia</taxon>
        <taxon>Scleractinia</taxon>
        <taxon>Astrocoeniina</taxon>
        <taxon>Pocilloporidae</taxon>
        <taxon>Pocillopora</taxon>
    </lineage>
</organism>
<evidence type="ECO:0000313" key="2">
    <source>
        <dbReference type="Proteomes" id="UP000275408"/>
    </source>
</evidence>
<dbReference type="EMBL" id="RCHS01003423">
    <property type="protein sequence ID" value="RMX42040.1"/>
    <property type="molecule type" value="Genomic_DNA"/>
</dbReference>
<dbReference type="OrthoDB" id="5965815at2759"/>
<name>A0A3M6TKY4_POCDA</name>
<dbReference type="SUPFAM" id="SSF57302">
    <property type="entry name" value="Snake toxin-like"/>
    <property type="match status" value="1"/>
</dbReference>
<protein>
    <submittedName>
        <fullName evidence="1">Uncharacterized protein</fullName>
    </submittedName>
</protein>